<dbReference type="PROSITE" id="PS01081">
    <property type="entry name" value="HTH_TETR_1"/>
    <property type="match status" value="1"/>
</dbReference>
<dbReference type="PRINTS" id="PR00455">
    <property type="entry name" value="HTHTETR"/>
</dbReference>
<dbReference type="GO" id="GO:0003677">
    <property type="term" value="F:DNA binding"/>
    <property type="evidence" value="ECO:0007669"/>
    <property type="project" value="UniProtKB-UniRule"/>
</dbReference>
<dbReference type="InterPro" id="IPR001647">
    <property type="entry name" value="HTH_TetR"/>
</dbReference>
<comment type="caution">
    <text evidence="6">The sequence shown here is derived from an EMBL/GenBank/DDBJ whole genome shotgun (WGS) entry which is preliminary data.</text>
</comment>
<keyword evidence="7" id="KW-1185">Reference proteome</keyword>
<reference evidence="6 7" key="1">
    <citation type="submission" date="2017-02" db="EMBL/GenBank/DDBJ databases">
        <title>The new phylogeny of genus Mycobacterium.</title>
        <authorList>
            <person name="Tortoli E."/>
            <person name="Trovato A."/>
            <person name="Cirillo D.M."/>
        </authorList>
    </citation>
    <scope>NUCLEOTIDE SEQUENCE [LARGE SCALE GENOMIC DNA]</scope>
    <source>
        <strain evidence="6 7">DSM 44338</strain>
    </source>
</reference>
<dbReference type="InterPro" id="IPR011075">
    <property type="entry name" value="TetR_C"/>
</dbReference>
<dbReference type="SUPFAM" id="SSF48498">
    <property type="entry name" value="Tetracyclin repressor-like, C-terminal domain"/>
    <property type="match status" value="1"/>
</dbReference>
<dbReference type="PANTHER" id="PTHR47506">
    <property type="entry name" value="TRANSCRIPTIONAL REGULATORY PROTEIN"/>
    <property type="match status" value="1"/>
</dbReference>
<dbReference type="Pfam" id="PF16925">
    <property type="entry name" value="TetR_C_13"/>
    <property type="match status" value="1"/>
</dbReference>
<feature type="DNA-binding region" description="H-T-H motif" evidence="4">
    <location>
        <begin position="32"/>
        <end position="51"/>
    </location>
</feature>
<sequence>MATRGRPRAFDRDEALRRAMEVFWEHGYEATSMSHLTAAMGISSPSLYAAFGSKEELFREAVAFYNDTLGATAAAELRERPTAREAISAVLRHHAVVFCDPDNPRGCMIVLAATTSGDDTRSVHEYLAQWRMALETDFRERVKRGIAEGDVPAGADAAAIAAFYNTVNHGMAIQARDGADEKKLSSIAEGAIAAWDGLVGQAA</sequence>
<protein>
    <submittedName>
        <fullName evidence="6">TetR family transcriptional regulator</fullName>
    </submittedName>
</protein>
<dbReference type="Pfam" id="PF00440">
    <property type="entry name" value="TetR_N"/>
    <property type="match status" value="1"/>
</dbReference>
<keyword evidence="1" id="KW-0805">Transcription regulation</keyword>
<evidence type="ECO:0000313" key="7">
    <source>
        <dbReference type="Proteomes" id="UP000192411"/>
    </source>
</evidence>
<keyword evidence="2 4" id="KW-0238">DNA-binding</keyword>
<dbReference type="Proteomes" id="UP000192411">
    <property type="component" value="Unassembled WGS sequence"/>
</dbReference>
<dbReference type="EMBL" id="MVIM01000006">
    <property type="protein sequence ID" value="ORB65071.1"/>
    <property type="molecule type" value="Genomic_DNA"/>
</dbReference>
<dbReference type="STRING" id="75922.BST47_13170"/>
<evidence type="ECO:0000313" key="6">
    <source>
        <dbReference type="EMBL" id="ORB65071.1"/>
    </source>
</evidence>
<dbReference type="Gene3D" id="1.10.357.10">
    <property type="entry name" value="Tetracycline Repressor, domain 2"/>
    <property type="match status" value="1"/>
</dbReference>
<evidence type="ECO:0000256" key="3">
    <source>
        <dbReference type="ARBA" id="ARBA00023163"/>
    </source>
</evidence>
<organism evidence="6 7">
    <name type="scientific">Mycolicibacterium tusciae</name>
    <dbReference type="NCBI Taxonomy" id="75922"/>
    <lineage>
        <taxon>Bacteria</taxon>
        <taxon>Bacillati</taxon>
        <taxon>Actinomycetota</taxon>
        <taxon>Actinomycetes</taxon>
        <taxon>Mycobacteriales</taxon>
        <taxon>Mycobacteriaceae</taxon>
        <taxon>Mycolicibacterium</taxon>
    </lineage>
</organism>
<dbReference type="RefSeq" id="WP_083125974.1">
    <property type="nucleotide sequence ID" value="NZ_MVIM01000006.1"/>
</dbReference>
<name>A0A1X0JQE1_9MYCO</name>
<dbReference type="Gene3D" id="1.10.10.60">
    <property type="entry name" value="Homeodomain-like"/>
    <property type="match status" value="1"/>
</dbReference>
<dbReference type="InterPro" id="IPR009057">
    <property type="entry name" value="Homeodomain-like_sf"/>
</dbReference>
<evidence type="ECO:0000259" key="5">
    <source>
        <dbReference type="PROSITE" id="PS50977"/>
    </source>
</evidence>
<dbReference type="AlphaFoldDB" id="A0A1X0JQE1"/>
<evidence type="ECO:0000256" key="4">
    <source>
        <dbReference type="PROSITE-ProRule" id="PRU00335"/>
    </source>
</evidence>
<dbReference type="OrthoDB" id="9805134at2"/>
<evidence type="ECO:0000256" key="2">
    <source>
        <dbReference type="ARBA" id="ARBA00023125"/>
    </source>
</evidence>
<proteinExistence type="predicted"/>
<dbReference type="PROSITE" id="PS50977">
    <property type="entry name" value="HTH_TETR_2"/>
    <property type="match status" value="1"/>
</dbReference>
<feature type="domain" description="HTH tetR-type" evidence="5">
    <location>
        <begin position="9"/>
        <end position="69"/>
    </location>
</feature>
<dbReference type="InterPro" id="IPR036271">
    <property type="entry name" value="Tet_transcr_reg_TetR-rel_C_sf"/>
</dbReference>
<keyword evidence="3" id="KW-0804">Transcription</keyword>
<dbReference type="SUPFAM" id="SSF46689">
    <property type="entry name" value="Homeodomain-like"/>
    <property type="match status" value="1"/>
</dbReference>
<evidence type="ECO:0000256" key="1">
    <source>
        <dbReference type="ARBA" id="ARBA00023015"/>
    </source>
</evidence>
<dbReference type="PANTHER" id="PTHR47506:SF1">
    <property type="entry name" value="HTH-TYPE TRANSCRIPTIONAL REGULATOR YJDC"/>
    <property type="match status" value="1"/>
</dbReference>
<dbReference type="InterPro" id="IPR023772">
    <property type="entry name" value="DNA-bd_HTH_TetR-type_CS"/>
</dbReference>
<gene>
    <name evidence="6" type="ORF">BST47_13170</name>
</gene>
<accession>A0A1X0JQE1</accession>